<dbReference type="EMBL" id="HG937694">
    <property type="protein sequence ID" value="CDP38934.1"/>
    <property type="molecule type" value="Genomic_DNA"/>
</dbReference>
<dbReference type="SUPFAM" id="SSF53920">
    <property type="entry name" value="Fe-only hydrogenase"/>
    <property type="match status" value="1"/>
</dbReference>
<proteinExistence type="inferred from homology"/>
<keyword evidence="5" id="KW-0411">Iron-sulfur</keyword>
<comment type="similarity">
    <text evidence="1">Belongs to the NARF family.</text>
</comment>
<dbReference type="PANTHER" id="PTHR11615">
    <property type="entry name" value="NITRATE, FORMATE, IRON DEHYDROGENASE"/>
    <property type="match status" value="1"/>
</dbReference>
<protein>
    <recommendedName>
        <fullName evidence="2">Cytosolic Fe-S cluster assembly factor NAR1</fullName>
    </recommendedName>
    <alternativeName>
        <fullName evidence="3">Cytosolic Fe-S cluster assembly factor nar1</fullName>
    </alternativeName>
    <alternativeName>
        <fullName evidence="6">Nuclear architecture-related protein 1</fullName>
    </alternativeName>
</protein>
<accession>A0A060TDQ3</accession>
<dbReference type="Gene3D" id="3.40.50.1780">
    <property type="match status" value="1"/>
</dbReference>
<evidence type="ECO:0000256" key="5">
    <source>
        <dbReference type="ARBA" id="ARBA00023014"/>
    </source>
</evidence>
<dbReference type="Gene3D" id="3.40.950.10">
    <property type="entry name" value="Fe-only Hydrogenase (Larger Subunit), Chain L, domain 3"/>
    <property type="match status" value="1"/>
</dbReference>
<evidence type="ECO:0000313" key="9">
    <source>
        <dbReference type="EMBL" id="CDP38934.1"/>
    </source>
</evidence>
<evidence type="ECO:0000256" key="1">
    <source>
        <dbReference type="ARBA" id="ARBA00006596"/>
    </source>
</evidence>
<sequence>MSAILSSDDLNDFISPGVACIKPVEVKKSQDQAEIEIKSGEAYEVGKDGEKKALEEAQISLSDCLACSGCITSAESVLVSMQSHNEVLTAVRSEDAKNKVFVASISHQVRASLAASYGITITEADARLKHVLVDLLGFKYVVGTEVGRAISLEYGAREAMSKIGNGQGPILSSSCPGWTCYVEKTHPHVIDYLSKVKSPQQITGSLIKHIISQEHGIGQGNVYHVSIMPCFDKKLEAARPEFGVDEVRDVDCVITAKEVVQMLLDEGLDFASLPTNYGEYVPSNWPQKYHWASNEGSSSGGYLHYVLKEFQRQQDFPTHIDIRPGRNSDIVEYVVVRDSDEEELYRGGQVYGFRNIQNLVRKLKMASSRGGKGKVRGPSRRPGSERGSDVTSWGYVEVQACPGGCINGGGLIGRPSEVSDKEWRDNVEKLYRTMDTIQPQGSSIDQWALGLWQSDPSGLITTEFKAVAEADTAPAAVSIGTKW</sequence>
<dbReference type="GO" id="GO:0051539">
    <property type="term" value="F:4 iron, 4 sulfur cluster binding"/>
    <property type="evidence" value="ECO:0007669"/>
    <property type="project" value="UniProtKB-KW"/>
</dbReference>
<dbReference type="InterPro" id="IPR009016">
    <property type="entry name" value="Fe_hydrogenase"/>
</dbReference>
<evidence type="ECO:0000256" key="2">
    <source>
        <dbReference type="ARBA" id="ARBA00015854"/>
    </source>
</evidence>
<dbReference type="InterPro" id="IPR004108">
    <property type="entry name" value="Fe_hydrogenase_lsu_C"/>
</dbReference>
<organism evidence="9">
    <name type="scientific">Blastobotrys adeninivorans</name>
    <name type="common">Yeast</name>
    <name type="synonym">Arxula adeninivorans</name>
    <dbReference type="NCBI Taxonomy" id="409370"/>
    <lineage>
        <taxon>Eukaryota</taxon>
        <taxon>Fungi</taxon>
        <taxon>Dikarya</taxon>
        <taxon>Ascomycota</taxon>
        <taxon>Saccharomycotina</taxon>
        <taxon>Dipodascomycetes</taxon>
        <taxon>Dipodascales</taxon>
        <taxon>Trichomonascaceae</taxon>
        <taxon>Blastobotrys</taxon>
    </lineage>
</organism>
<reference evidence="9" key="2">
    <citation type="submission" date="2014-06" db="EMBL/GenBank/DDBJ databases">
        <title>The complete genome of Blastobotrys (Arxula) adeninivorans LS3 - a yeast of biotechnological interest.</title>
        <authorList>
            <person name="Kunze G."/>
            <person name="Gaillardin C."/>
            <person name="Czernicka M."/>
            <person name="Durrens P."/>
            <person name="Martin T."/>
            <person name="Boer E."/>
            <person name="Gabaldon T."/>
            <person name="Cruz J."/>
            <person name="Talla E."/>
            <person name="Marck C."/>
            <person name="Goffeau A."/>
            <person name="Barbe V."/>
            <person name="Baret P."/>
            <person name="Baronian K."/>
            <person name="Beier S."/>
            <person name="Bleykasten C."/>
            <person name="Bode R."/>
            <person name="Casaregola S."/>
            <person name="Despons L."/>
            <person name="Fairhead C."/>
            <person name="Giersberg M."/>
            <person name="Gierski P."/>
            <person name="Hahnel U."/>
            <person name="Hartmann A."/>
            <person name="Jankowska D."/>
            <person name="Jubin C."/>
            <person name="Jung P."/>
            <person name="Lafontaine I."/>
            <person name="Leh-Louis V."/>
            <person name="Lemaire M."/>
            <person name="Marcet-Houben M."/>
            <person name="Mascher M."/>
            <person name="Morel G."/>
            <person name="Richard G.-F."/>
            <person name="Riechen J."/>
            <person name="Sacerdot C."/>
            <person name="Sarkar A."/>
            <person name="Savel G."/>
            <person name="Schacherer J."/>
            <person name="Sherman D."/>
            <person name="Straub M.-L."/>
            <person name="Stein N."/>
            <person name="Thierry A."/>
            <person name="Trautwein-Schult A."/>
            <person name="Westhof E."/>
            <person name="Worch S."/>
            <person name="Dujon B."/>
            <person name="Souciet J.-L."/>
            <person name="Wincker P."/>
            <person name="Scholz U."/>
            <person name="Neuveglise N."/>
        </authorList>
    </citation>
    <scope>NUCLEOTIDE SEQUENCE</scope>
    <source>
        <strain evidence="9">LS3</strain>
    </source>
</reference>
<evidence type="ECO:0000256" key="7">
    <source>
        <dbReference type="SAM" id="MobiDB-lite"/>
    </source>
</evidence>
<dbReference type="Pfam" id="PF02906">
    <property type="entry name" value="Fe_hyd_lg_C"/>
    <property type="match status" value="1"/>
</dbReference>
<feature type="region of interest" description="Disordered" evidence="7">
    <location>
        <begin position="365"/>
        <end position="389"/>
    </location>
</feature>
<keyword evidence="4" id="KW-0479">Metal-binding</keyword>
<evidence type="ECO:0000259" key="8">
    <source>
        <dbReference type="Pfam" id="PF02906"/>
    </source>
</evidence>
<feature type="domain" description="Iron hydrogenase large subunit C-terminal" evidence="8">
    <location>
        <begin position="100"/>
        <end position="409"/>
    </location>
</feature>
<name>A0A060TDQ3_BLAAD</name>
<keyword evidence="4" id="KW-0004">4Fe-4S</keyword>
<keyword evidence="4" id="KW-0408">Iron</keyword>
<dbReference type="InterPro" id="IPR050340">
    <property type="entry name" value="Cytosolic_Fe-S_CAF"/>
</dbReference>
<dbReference type="Gene3D" id="3.30.70.20">
    <property type="match status" value="1"/>
</dbReference>
<evidence type="ECO:0000256" key="3">
    <source>
        <dbReference type="ARBA" id="ARBA00017073"/>
    </source>
</evidence>
<dbReference type="PhylomeDB" id="A0A060TDQ3"/>
<evidence type="ECO:0000256" key="6">
    <source>
        <dbReference type="ARBA" id="ARBA00031269"/>
    </source>
</evidence>
<evidence type="ECO:0000256" key="4">
    <source>
        <dbReference type="ARBA" id="ARBA00022485"/>
    </source>
</evidence>
<dbReference type="AlphaFoldDB" id="A0A060TDQ3"/>
<reference evidence="9" key="1">
    <citation type="submission" date="2014-02" db="EMBL/GenBank/DDBJ databases">
        <authorList>
            <person name="Genoscope - CEA"/>
        </authorList>
    </citation>
    <scope>NUCLEOTIDE SEQUENCE</scope>
    <source>
        <strain evidence="9">LS3</strain>
    </source>
</reference>
<gene>
    <name evidence="9" type="ORF">GNLVRS02_ARAD1D45958g</name>
</gene>